<organism evidence="1 2">
    <name type="scientific">Acetobacterium wieringae</name>
    <dbReference type="NCBI Taxonomy" id="52694"/>
    <lineage>
        <taxon>Bacteria</taxon>
        <taxon>Bacillati</taxon>
        <taxon>Bacillota</taxon>
        <taxon>Clostridia</taxon>
        <taxon>Eubacteriales</taxon>
        <taxon>Eubacteriaceae</taxon>
        <taxon>Acetobacterium</taxon>
    </lineage>
</organism>
<protein>
    <submittedName>
        <fullName evidence="1">Uncharacterized protein</fullName>
    </submittedName>
</protein>
<sequence length="177" mass="19266">MDGQPQGIDIGVGGSNIKSIQNGVSSMGTGVGYIDVTISAIDITKTVVIVTDGYETSGNYPYDGYCKMIAWAINSTTIRIVRGVTNANVNNINWQVIEFNNVKSLQTGGMSLYVSNGDLTVNQYDPAKSILIYSYNLSTTTNSDYTVSLFKNGSNKIGYKSFSSYSVSVRWQLIEFN</sequence>
<dbReference type="EMBL" id="LKEU01000043">
    <property type="protein sequence ID" value="OFV69246.1"/>
    <property type="molecule type" value="Genomic_DNA"/>
</dbReference>
<comment type="caution">
    <text evidence="1">The sequence shown here is derived from an EMBL/GenBank/DDBJ whole genome shotgun (WGS) entry which is preliminary data.</text>
</comment>
<evidence type="ECO:0000313" key="2">
    <source>
        <dbReference type="Proteomes" id="UP000176244"/>
    </source>
</evidence>
<accession>A0A1F2PEY3</accession>
<dbReference type="STRING" id="52694.ACWI_32900"/>
<evidence type="ECO:0000313" key="1">
    <source>
        <dbReference type="EMBL" id="OFV69246.1"/>
    </source>
</evidence>
<dbReference type="Proteomes" id="UP000176244">
    <property type="component" value="Unassembled WGS sequence"/>
</dbReference>
<reference evidence="1 2" key="1">
    <citation type="submission" date="2015-09" db="EMBL/GenBank/DDBJ databases">
        <title>Genome sequence of Acetobacterium wieringae DSM 1911.</title>
        <authorList>
            <person name="Poehlein A."/>
            <person name="Bengelsdorf F.R."/>
            <person name="Schiel-Bengelsdorf B."/>
            <person name="Duerre P."/>
            <person name="Daniel R."/>
        </authorList>
    </citation>
    <scope>NUCLEOTIDE SEQUENCE [LARGE SCALE GENOMIC DNA]</scope>
    <source>
        <strain evidence="1 2">DSM 1911</strain>
    </source>
</reference>
<name>A0A1F2PEY3_9FIRM</name>
<proteinExistence type="predicted"/>
<gene>
    <name evidence="1" type="ORF">ACWI_32900</name>
</gene>
<dbReference type="AlphaFoldDB" id="A0A1F2PEY3"/>